<dbReference type="OrthoDB" id="5800423at2759"/>
<sequence>MALSTFTRIQKNISVCQFCEESIFIKWKCINCDLLLCQLCHSRIHSKSKSSTDHKVIERKDCESEVALETTRQVDLTRMACIQHSDETCVLYCKNCDRPVCSECLIGDHQNHKYSKLDIVYQKKLKVIKEIKCKIESEIPFCKKQGANLQHILSEENKQFTENKEKIIEFRDKVIRHADKLLSELDKLRKPREDLVKKELDSIRQRKNGLENRKTHLGQTLGSSSAADIFSTSRSIDKTIPDKTVKYVEVKQIQFIPGFFLNQPIDDLFGSVNEV</sequence>
<gene>
    <name evidence="3" type="ORF">MGAL_10B015467</name>
</gene>
<evidence type="ECO:0000313" key="4">
    <source>
        <dbReference type="Proteomes" id="UP000596742"/>
    </source>
</evidence>
<keyword evidence="1" id="KW-0863">Zinc-finger</keyword>
<comment type="caution">
    <text evidence="3">The sequence shown here is derived from an EMBL/GenBank/DDBJ whole genome shotgun (WGS) entry which is preliminary data.</text>
</comment>
<dbReference type="Proteomes" id="UP000596742">
    <property type="component" value="Unassembled WGS sequence"/>
</dbReference>
<evidence type="ECO:0000256" key="1">
    <source>
        <dbReference type="PROSITE-ProRule" id="PRU00024"/>
    </source>
</evidence>
<evidence type="ECO:0000313" key="3">
    <source>
        <dbReference type="EMBL" id="VDH99068.1"/>
    </source>
</evidence>
<dbReference type="InterPro" id="IPR000315">
    <property type="entry name" value="Znf_B-box"/>
</dbReference>
<feature type="domain" description="B box-type" evidence="2">
    <location>
        <begin position="76"/>
        <end position="117"/>
    </location>
</feature>
<dbReference type="InterPro" id="IPR047153">
    <property type="entry name" value="TRIM45/56/19-like"/>
</dbReference>
<organism evidence="3 4">
    <name type="scientific">Mytilus galloprovincialis</name>
    <name type="common">Mediterranean mussel</name>
    <dbReference type="NCBI Taxonomy" id="29158"/>
    <lineage>
        <taxon>Eukaryota</taxon>
        <taxon>Metazoa</taxon>
        <taxon>Spiralia</taxon>
        <taxon>Lophotrochozoa</taxon>
        <taxon>Mollusca</taxon>
        <taxon>Bivalvia</taxon>
        <taxon>Autobranchia</taxon>
        <taxon>Pteriomorphia</taxon>
        <taxon>Mytilida</taxon>
        <taxon>Mytiloidea</taxon>
        <taxon>Mytilidae</taxon>
        <taxon>Mytilinae</taxon>
        <taxon>Mytilus</taxon>
    </lineage>
</organism>
<dbReference type="GO" id="GO:0008270">
    <property type="term" value="F:zinc ion binding"/>
    <property type="evidence" value="ECO:0007669"/>
    <property type="project" value="UniProtKB-KW"/>
</dbReference>
<evidence type="ECO:0000259" key="2">
    <source>
        <dbReference type="PROSITE" id="PS50119"/>
    </source>
</evidence>
<dbReference type="AlphaFoldDB" id="A0A8B6C1Y8"/>
<keyword evidence="1" id="KW-0862">Zinc</keyword>
<dbReference type="Pfam" id="PF00643">
    <property type="entry name" value="zf-B_box"/>
    <property type="match status" value="1"/>
</dbReference>
<dbReference type="SUPFAM" id="SSF57845">
    <property type="entry name" value="B-box zinc-binding domain"/>
    <property type="match status" value="1"/>
</dbReference>
<dbReference type="PROSITE" id="PS50119">
    <property type="entry name" value="ZF_BBOX"/>
    <property type="match status" value="1"/>
</dbReference>
<keyword evidence="4" id="KW-1185">Reference proteome</keyword>
<dbReference type="SMART" id="SM00336">
    <property type="entry name" value="BBOX"/>
    <property type="match status" value="2"/>
</dbReference>
<dbReference type="EMBL" id="UYJE01001097">
    <property type="protein sequence ID" value="VDH99068.1"/>
    <property type="molecule type" value="Genomic_DNA"/>
</dbReference>
<proteinExistence type="predicted"/>
<protein>
    <recommendedName>
        <fullName evidence="2">B box-type domain-containing protein</fullName>
    </recommendedName>
</protein>
<name>A0A8B6C1Y8_MYTGA</name>
<dbReference type="Gene3D" id="3.30.160.60">
    <property type="entry name" value="Classic Zinc Finger"/>
    <property type="match status" value="1"/>
</dbReference>
<accession>A0A8B6C1Y8</accession>
<dbReference type="CDD" id="cd19757">
    <property type="entry name" value="Bbox1"/>
    <property type="match status" value="1"/>
</dbReference>
<dbReference type="PANTHER" id="PTHR25462">
    <property type="entry name" value="BONUS, ISOFORM C-RELATED"/>
    <property type="match status" value="1"/>
</dbReference>
<reference evidence="3" key="1">
    <citation type="submission" date="2018-11" db="EMBL/GenBank/DDBJ databases">
        <authorList>
            <person name="Alioto T."/>
            <person name="Alioto T."/>
        </authorList>
    </citation>
    <scope>NUCLEOTIDE SEQUENCE</scope>
</reference>
<keyword evidence="1" id="KW-0479">Metal-binding</keyword>
<dbReference type="PANTHER" id="PTHR25462:SF296">
    <property type="entry name" value="MEIOTIC P26, ISOFORM F"/>
    <property type="match status" value="1"/>
</dbReference>